<organism evidence="2 3">
    <name type="scientific">Mycobacterium stomatepiae</name>
    <dbReference type="NCBI Taxonomy" id="470076"/>
    <lineage>
        <taxon>Bacteria</taxon>
        <taxon>Bacillati</taxon>
        <taxon>Actinomycetota</taxon>
        <taxon>Actinomycetes</taxon>
        <taxon>Mycobacteriales</taxon>
        <taxon>Mycobacteriaceae</taxon>
        <taxon>Mycobacterium</taxon>
        <taxon>Mycobacterium simiae complex</taxon>
    </lineage>
</organism>
<gene>
    <name evidence="2" type="ORF">MSTO_54000</name>
</gene>
<evidence type="ECO:0000313" key="3">
    <source>
        <dbReference type="Proteomes" id="UP000467130"/>
    </source>
</evidence>
<reference evidence="2 3" key="1">
    <citation type="journal article" date="2019" name="Emerg. Microbes Infect.">
        <title>Comprehensive subspecies identification of 175 nontuberculous mycobacteria species based on 7547 genomic profiles.</title>
        <authorList>
            <person name="Matsumoto Y."/>
            <person name="Kinjo T."/>
            <person name="Motooka D."/>
            <person name="Nabeya D."/>
            <person name="Jung N."/>
            <person name="Uechi K."/>
            <person name="Horii T."/>
            <person name="Iida T."/>
            <person name="Fujita J."/>
            <person name="Nakamura S."/>
        </authorList>
    </citation>
    <scope>NUCLEOTIDE SEQUENCE [LARGE SCALE GENOMIC DNA]</scope>
    <source>
        <strain evidence="2 3">JCM 17783</strain>
    </source>
</reference>
<dbReference type="AlphaFoldDB" id="A0A7I7QFT6"/>
<feature type="compositionally biased region" description="Basic and acidic residues" evidence="1">
    <location>
        <begin position="39"/>
        <end position="48"/>
    </location>
</feature>
<sequence>MRHQHNVVQGRLDGLLDHGDVVHHARRWIPAGEIDRRDLVARTDKDGTDPLPAPGSVPRPMEKDESGQLFSHNSFGLAKQRLAASMQ</sequence>
<dbReference type="Proteomes" id="UP000467130">
    <property type="component" value="Chromosome"/>
</dbReference>
<evidence type="ECO:0000256" key="1">
    <source>
        <dbReference type="SAM" id="MobiDB-lite"/>
    </source>
</evidence>
<dbReference type="EMBL" id="AP022587">
    <property type="protein sequence ID" value="BBY25195.1"/>
    <property type="molecule type" value="Genomic_DNA"/>
</dbReference>
<name>A0A7I7QFT6_9MYCO</name>
<keyword evidence="3" id="KW-1185">Reference proteome</keyword>
<accession>A0A7I7QFT6</accession>
<protein>
    <submittedName>
        <fullName evidence="2">Uncharacterized protein</fullName>
    </submittedName>
</protein>
<feature type="region of interest" description="Disordered" evidence="1">
    <location>
        <begin position="39"/>
        <end position="72"/>
    </location>
</feature>
<evidence type="ECO:0000313" key="2">
    <source>
        <dbReference type="EMBL" id="BBY25195.1"/>
    </source>
</evidence>
<proteinExistence type="predicted"/>
<dbReference type="KEGG" id="msto:MSTO_54000"/>